<dbReference type="PANTHER" id="PTHR23084:SF262">
    <property type="entry name" value="FYVE-TYPE DOMAIN-CONTAINING PROTEIN"/>
    <property type="match status" value="1"/>
</dbReference>
<sequence>MAFFSHKEIDSWNGNYKETNLDCVGYTGAAVGVLGDRAIVLGGRETPGEDFNESALILVFDLTSERILYDYDVQGRISRRIGHRLAALPSKASLFLFGGEAVSSDKHAYESLDDVYKLQLDANILTIEAVPRKTEDEAPAPRAWHSLTLVKYRPAQDATKTTKGQAAPVVSEPEEALLLLGGRSSVAPTHMKDVWIYKTAEKTDEPSDGPAASHKWLKLSTEGASPLPLAHHTCEPLHSGEKVLVFGGIKGAHHNDAISILDLSTGIATWSTLASSPLLATCFHAAVSMSVPIDANTPSDYFPQTVTDATPLDRIVVFGGVAADGPVESATFLLLDASTGLVDRVTGCLALQSSVGHAPVASPDRRKLYLFGGTAAGHVWRNATSVVDLWQYQYEPAPDMSRFEKIRTFQYPNGDVYVGELDPDTDMRRGLGRCTFVDGRVYEGHWANDVFDGIGVMTYANGDVYDGAWRQGARAGLGKLTIAPSPSTSVAYYDGAWEADARDGSGALGYVNGSVLRGAWASDTLDTSHATIEEFALDSARIGTYEGEVESATSLPHGNGRFETHGYPSRGEMYAGRWAHGKRDGEGMSMLYDGTIYRGEFKNGKKNGFGTCDFARTRDKYEGKWVGDQRCGQGTCTYAAGLVYDGHWAADQRHGFGRCTYTDGTFYEGEWKRDDFTGDGALVLGDVQPSER</sequence>
<gene>
    <name evidence="2" type="ORF">SPRG_03444</name>
</gene>
<protein>
    <submittedName>
        <fullName evidence="2">Uncharacterized protein</fullName>
    </submittedName>
</protein>
<evidence type="ECO:0000313" key="2">
    <source>
        <dbReference type="EMBL" id="KDO31518.1"/>
    </source>
</evidence>
<dbReference type="SUPFAM" id="SSF117281">
    <property type="entry name" value="Kelch motif"/>
    <property type="match status" value="1"/>
</dbReference>
<organism evidence="2 3">
    <name type="scientific">Saprolegnia parasitica (strain CBS 223.65)</name>
    <dbReference type="NCBI Taxonomy" id="695850"/>
    <lineage>
        <taxon>Eukaryota</taxon>
        <taxon>Sar</taxon>
        <taxon>Stramenopiles</taxon>
        <taxon>Oomycota</taxon>
        <taxon>Saprolegniomycetes</taxon>
        <taxon>Saprolegniales</taxon>
        <taxon>Saprolegniaceae</taxon>
        <taxon>Saprolegnia</taxon>
    </lineage>
</organism>
<dbReference type="KEGG" id="spar:SPRG_03444"/>
<dbReference type="RefSeq" id="XP_012197428.1">
    <property type="nucleotide sequence ID" value="XM_012342038.1"/>
</dbReference>
<keyword evidence="1" id="KW-0677">Repeat</keyword>
<dbReference type="STRING" id="695850.A0A067CLW3"/>
<keyword evidence="3" id="KW-1185">Reference proteome</keyword>
<dbReference type="Gene3D" id="2.20.110.10">
    <property type="entry name" value="Histone H3 K4-specific methyltransferase SET7/9 N-terminal domain"/>
    <property type="match status" value="4"/>
</dbReference>
<accession>A0A067CLW3</accession>
<dbReference type="PANTHER" id="PTHR23084">
    <property type="entry name" value="PHOSPHATIDYLINOSITOL-4-PHOSPHATE 5-KINASE RELATED"/>
    <property type="match status" value="1"/>
</dbReference>
<evidence type="ECO:0000313" key="3">
    <source>
        <dbReference type="Proteomes" id="UP000030745"/>
    </source>
</evidence>
<evidence type="ECO:0000256" key="1">
    <source>
        <dbReference type="ARBA" id="ARBA00022737"/>
    </source>
</evidence>
<dbReference type="GeneID" id="24125951"/>
<name>A0A067CLW3_SAPPC</name>
<dbReference type="Proteomes" id="UP000030745">
    <property type="component" value="Unassembled WGS sequence"/>
</dbReference>
<dbReference type="InterPro" id="IPR003409">
    <property type="entry name" value="MORN"/>
</dbReference>
<proteinExistence type="predicted"/>
<dbReference type="Pfam" id="PF02493">
    <property type="entry name" value="MORN"/>
    <property type="match status" value="7"/>
</dbReference>
<reference evidence="2 3" key="1">
    <citation type="journal article" date="2013" name="PLoS Genet.">
        <title>Distinctive expansion of potential virulence genes in the genome of the oomycete fish pathogen Saprolegnia parasitica.</title>
        <authorList>
            <person name="Jiang R.H."/>
            <person name="de Bruijn I."/>
            <person name="Haas B.J."/>
            <person name="Belmonte R."/>
            <person name="Lobach L."/>
            <person name="Christie J."/>
            <person name="van den Ackerveken G."/>
            <person name="Bottin A."/>
            <person name="Bulone V."/>
            <person name="Diaz-Moreno S.M."/>
            <person name="Dumas B."/>
            <person name="Fan L."/>
            <person name="Gaulin E."/>
            <person name="Govers F."/>
            <person name="Grenville-Briggs L.J."/>
            <person name="Horner N.R."/>
            <person name="Levin J.Z."/>
            <person name="Mammella M."/>
            <person name="Meijer H.J."/>
            <person name="Morris P."/>
            <person name="Nusbaum C."/>
            <person name="Oome S."/>
            <person name="Phillips A.J."/>
            <person name="van Rooyen D."/>
            <person name="Rzeszutek E."/>
            <person name="Saraiva M."/>
            <person name="Secombes C.J."/>
            <person name="Seidl M.F."/>
            <person name="Snel B."/>
            <person name="Stassen J.H."/>
            <person name="Sykes S."/>
            <person name="Tripathy S."/>
            <person name="van den Berg H."/>
            <person name="Vega-Arreguin J.C."/>
            <person name="Wawra S."/>
            <person name="Young S.K."/>
            <person name="Zeng Q."/>
            <person name="Dieguez-Uribeondo J."/>
            <person name="Russ C."/>
            <person name="Tyler B.M."/>
            <person name="van West P."/>
        </authorList>
    </citation>
    <scope>NUCLEOTIDE SEQUENCE [LARGE SCALE GENOMIC DNA]</scope>
    <source>
        <strain evidence="2 3">CBS 223.65</strain>
    </source>
</reference>
<dbReference type="OMA" id="GRFETHG"/>
<dbReference type="AlphaFoldDB" id="A0A067CLW3"/>
<dbReference type="SMART" id="SM00698">
    <property type="entry name" value="MORN"/>
    <property type="match status" value="9"/>
</dbReference>
<dbReference type="EMBL" id="KK583197">
    <property type="protein sequence ID" value="KDO31518.1"/>
    <property type="molecule type" value="Genomic_DNA"/>
</dbReference>
<dbReference type="Gene3D" id="2.120.10.80">
    <property type="entry name" value="Kelch-type beta propeller"/>
    <property type="match status" value="2"/>
</dbReference>
<dbReference type="InterPro" id="IPR015915">
    <property type="entry name" value="Kelch-typ_b-propeller"/>
</dbReference>
<dbReference type="OrthoDB" id="418492at2759"/>
<dbReference type="SUPFAM" id="SSF82185">
    <property type="entry name" value="Histone H3 K4-specific methyltransferase SET7/9 N-terminal domain"/>
    <property type="match status" value="2"/>
</dbReference>
<dbReference type="VEuPathDB" id="FungiDB:SPRG_03444"/>